<keyword evidence="2" id="KW-1185">Reference proteome</keyword>
<gene>
    <name evidence="1" type="ORF">GCM10007876_08380</name>
</gene>
<reference evidence="1" key="2">
    <citation type="submission" date="2023-01" db="EMBL/GenBank/DDBJ databases">
        <title>Draft genome sequence of Litoribrevibacter albus strain NBRC 110071.</title>
        <authorList>
            <person name="Sun Q."/>
            <person name="Mori K."/>
        </authorList>
    </citation>
    <scope>NUCLEOTIDE SEQUENCE</scope>
    <source>
        <strain evidence="1">NBRC 110071</strain>
    </source>
</reference>
<organism evidence="1 2">
    <name type="scientific">Litoribrevibacter albus</name>
    <dbReference type="NCBI Taxonomy" id="1473156"/>
    <lineage>
        <taxon>Bacteria</taxon>
        <taxon>Pseudomonadati</taxon>
        <taxon>Pseudomonadota</taxon>
        <taxon>Gammaproteobacteria</taxon>
        <taxon>Oceanospirillales</taxon>
        <taxon>Oceanospirillaceae</taxon>
        <taxon>Litoribrevibacter</taxon>
    </lineage>
</organism>
<protein>
    <submittedName>
        <fullName evidence="1">Uncharacterized protein</fullName>
    </submittedName>
</protein>
<comment type="caution">
    <text evidence="1">The sequence shown here is derived from an EMBL/GenBank/DDBJ whole genome shotgun (WGS) entry which is preliminary data.</text>
</comment>
<dbReference type="Proteomes" id="UP001161389">
    <property type="component" value="Unassembled WGS sequence"/>
</dbReference>
<accession>A0AA37S758</accession>
<sequence>MAVKPPGKSNWMCKKCHHILTTKEAALHYAPWKKEPRCPKCNGELTYIAY</sequence>
<reference evidence="1" key="1">
    <citation type="journal article" date="2014" name="Int. J. Syst. Evol. Microbiol.">
        <title>Complete genome sequence of Corynebacterium casei LMG S-19264T (=DSM 44701T), isolated from a smear-ripened cheese.</title>
        <authorList>
            <consortium name="US DOE Joint Genome Institute (JGI-PGF)"/>
            <person name="Walter F."/>
            <person name="Albersmeier A."/>
            <person name="Kalinowski J."/>
            <person name="Ruckert C."/>
        </authorList>
    </citation>
    <scope>NUCLEOTIDE SEQUENCE</scope>
    <source>
        <strain evidence="1">NBRC 110071</strain>
    </source>
</reference>
<dbReference type="AlphaFoldDB" id="A0AA37S758"/>
<proteinExistence type="predicted"/>
<evidence type="ECO:0000313" key="1">
    <source>
        <dbReference type="EMBL" id="GLQ30360.1"/>
    </source>
</evidence>
<dbReference type="EMBL" id="BSNM01000003">
    <property type="protein sequence ID" value="GLQ30360.1"/>
    <property type="molecule type" value="Genomic_DNA"/>
</dbReference>
<name>A0AA37S758_9GAMM</name>
<evidence type="ECO:0000313" key="2">
    <source>
        <dbReference type="Proteomes" id="UP001161389"/>
    </source>
</evidence>